<dbReference type="Proteomes" id="UP000789366">
    <property type="component" value="Unassembled WGS sequence"/>
</dbReference>
<evidence type="ECO:0000313" key="2">
    <source>
        <dbReference type="Proteomes" id="UP000789366"/>
    </source>
</evidence>
<accession>A0ACA9RKX4</accession>
<feature type="non-terminal residue" evidence="1">
    <location>
        <position position="85"/>
    </location>
</feature>
<sequence>ATFKGIPFSSTSTYPRKNLYMSSIQSKFKLELNDKQKKIMEGISNVVFNQPFDDFCESISFGMPPSSSMEVDGSKEMGFTPDIDI</sequence>
<feature type="non-terminal residue" evidence="1">
    <location>
        <position position="1"/>
    </location>
</feature>
<reference evidence="1" key="1">
    <citation type="submission" date="2021-06" db="EMBL/GenBank/DDBJ databases">
        <authorList>
            <person name="Kallberg Y."/>
            <person name="Tangrot J."/>
            <person name="Rosling A."/>
        </authorList>
    </citation>
    <scope>NUCLEOTIDE SEQUENCE</scope>
    <source>
        <strain evidence="1">28 12/20/2015</strain>
    </source>
</reference>
<evidence type="ECO:0000313" key="1">
    <source>
        <dbReference type="EMBL" id="CAG8797156.1"/>
    </source>
</evidence>
<dbReference type="EMBL" id="CAJVPW010075522">
    <property type="protein sequence ID" value="CAG8797156.1"/>
    <property type="molecule type" value="Genomic_DNA"/>
</dbReference>
<protein>
    <submittedName>
        <fullName evidence="1">5730_t:CDS:1</fullName>
    </submittedName>
</protein>
<keyword evidence="2" id="KW-1185">Reference proteome</keyword>
<organism evidence="1 2">
    <name type="scientific">Cetraspora pellucida</name>
    <dbReference type="NCBI Taxonomy" id="1433469"/>
    <lineage>
        <taxon>Eukaryota</taxon>
        <taxon>Fungi</taxon>
        <taxon>Fungi incertae sedis</taxon>
        <taxon>Mucoromycota</taxon>
        <taxon>Glomeromycotina</taxon>
        <taxon>Glomeromycetes</taxon>
        <taxon>Diversisporales</taxon>
        <taxon>Gigasporaceae</taxon>
        <taxon>Cetraspora</taxon>
    </lineage>
</organism>
<proteinExistence type="predicted"/>
<comment type="caution">
    <text evidence="1">The sequence shown here is derived from an EMBL/GenBank/DDBJ whole genome shotgun (WGS) entry which is preliminary data.</text>
</comment>
<gene>
    <name evidence="1" type="ORF">SPELUC_LOCUS17734</name>
</gene>
<name>A0ACA9RKX4_9GLOM</name>